<protein>
    <submittedName>
        <fullName evidence="10">Trafficking kinesin-binding protein 1 isoform X5</fullName>
    </submittedName>
</protein>
<keyword evidence="9" id="KW-1185">Reference proteome</keyword>
<sequence length="878" mass="97208">MFTQDIFSFNMKERDLELAARIGQSLLKKNKSLTERNELLEEQVEHIREEVSQLRHELSMKDELLQFYTSAAEESEPESICSTPLKRNESSSSVQNYFHLDSLQKKLKDLEEENVVLRSEACQLKTETITYEEKEQQLVNDCVKELRDANIQIASLSEELAKKTEDAARQQEEITHLLSQIVDLQKKAKACTVENEELVQHLGAAKDAQRQLTAELRELEDKYAECMEMLHEAQEELKNLRNKTMPNAISRRYHSLGLFPMDSLAAEIEGSMRKELHLDDPDSPDLTHHKRVFDTVRNVNQVVKQRSLTPSPMNIPGSNQSSAMNSVISSCVSTPRSSFYGGDISNIVIDNKTNSIILETESDSGNEEKKKPGTPGTPGSSDLETALRRLSLRRENYLSERKFFEEEQERKLRELAEKGQLHSGTVTPTESIMSFGTHSRFSELTGYSGMSICSRSYLPEKLQIVKPLEGSVTLHHWQQLAQPHLGGILDPRPGVVTKGFRTLDLDVDEVYCLNDFEEDETGDITFKGLTTSTPVQHTETSGERSQAQVTVSDSENCPSRSQAFPEEMQEPATDDDEGSVHHPGKCMSQTNSTFTFTTCRILHPSDELTRVTPSLNAAPTPACSSVGNLKGTPVATPCTPRRLSLVESFTNLRESTTTMSTSLGLVWLLKERGISAAVYNPQSWDRAGRSTLLSTYSPKMAAIPSTPPNSPMQTPSSSPPSFEFKCTSPPYDNFLASKPASSILKEVRDKKNSRNSECQTDVSVSNLNLVDKVKKFGIAKVVSSGQAQAPTLPDDRGPLLCGAQRPVKAFIPGGLVPEGLPLGPVVTSAIGGIQLNSGIRRNRSFPTMVGSSMQMKGPSTLTPGILMGAKLPKQTSLR</sequence>
<dbReference type="GO" id="GO:0006605">
    <property type="term" value="P:protein targeting"/>
    <property type="evidence" value="ECO:0007669"/>
    <property type="project" value="TreeGrafter"/>
</dbReference>
<dbReference type="CTD" id="22906"/>
<dbReference type="GO" id="GO:0050811">
    <property type="term" value="F:GABA receptor binding"/>
    <property type="evidence" value="ECO:0007669"/>
    <property type="project" value="TreeGrafter"/>
</dbReference>
<feature type="coiled-coil region" evidence="5">
    <location>
        <begin position="100"/>
        <end position="243"/>
    </location>
</feature>
<dbReference type="AlphaFoldDB" id="A0AA97K2A2"/>
<evidence type="ECO:0000256" key="1">
    <source>
        <dbReference type="ARBA" id="ARBA00004173"/>
    </source>
</evidence>
<evidence type="ECO:0000256" key="5">
    <source>
        <dbReference type="SAM" id="Coils"/>
    </source>
</evidence>
<feature type="domain" description="Trafficking kinesin-binding protein C-terminal" evidence="7">
    <location>
        <begin position="304"/>
        <end position="471"/>
    </location>
</feature>
<dbReference type="GO" id="GO:0030425">
    <property type="term" value="C:dendrite"/>
    <property type="evidence" value="ECO:0007669"/>
    <property type="project" value="TreeGrafter"/>
</dbReference>
<evidence type="ECO:0000256" key="6">
    <source>
        <dbReference type="SAM" id="MobiDB-lite"/>
    </source>
</evidence>
<feature type="compositionally biased region" description="Low complexity" evidence="6">
    <location>
        <begin position="711"/>
        <end position="721"/>
    </location>
</feature>
<dbReference type="GO" id="GO:1904115">
    <property type="term" value="C:axon cytoplasm"/>
    <property type="evidence" value="ECO:0007669"/>
    <property type="project" value="GOC"/>
</dbReference>
<dbReference type="GO" id="GO:0031410">
    <property type="term" value="C:cytoplasmic vesicle"/>
    <property type="evidence" value="ECO:0007669"/>
    <property type="project" value="TreeGrafter"/>
</dbReference>
<dbReference type="RefSeq" id="XP_054847827.1">
    <property type="nucleotide sequence ID" value="XM_054991852.1"/>
</dbReference>
<dbReference type="Pfam" id="PF04849">
    <property type="entry name" value="HAP1_N"/>
    <property type="match status" value="1"/>
</dbReference>
<evidence type="ECO:0000313" key="9">
    <source>
        <dbReference type="Proteomes" id="UP001190640"/>
    </source>
</evidence>
<dbReference type="PANTHER" id="PTHR15751:SF11">
    <property type="entry name" value="TRAFFICKING KINESIN-BINDING PROTEIN 1"/>
    <property type="match status" value="1"/>
</dbReference>
<dbReference type="GO" id="GO:0017022">
    <property type="term" value="F:myosin binding"/>
    <property type="evidence" value="ECO:0007669"/>
    <property type="project" value="TreeGrafter"/>
</dbReference>
<feature type="domain" description="HAP1 N-terminal" evidence="8">
    <location>
        <begin position="4"/>
        <end position="243"/>
    </location>
</feature>
<comment type="subcellular location">
    <subcellularLocation>
        <location evidence="1">Mitochondrion</location>
    </subcellularLocation>
</comment>
<comment type="similarity">
    <text evidence="2">Belongs to the milton family.</text>
</comment>
<feature type="compositionally biased region" description="Polar residues" evidence="6">
    <location>
        <begin position="532"/>
        <end position="562"/>
    </location>
</feature>
<dbReference type="Gene3D" id="1.10.287.1490">
    <property type="match status" value="1"/>
</dbReference>
<dbReference type="GO" id="GO:0005739">
    <property type="term" value="C:mitochondrion"/>
    <property type="evidence" value="ECO:0007669"/>
    <property type="project" value="UniProtKB-SubCell"/>
</dbReference>
<feature type="region of interest" description="Disordered" evidence="6">
    <location>
        <begin position="532"/>
        <end position="584"/>
    </location>
</feature>
<dbReference type="InterPro" id="IPR006933">
    <property type="entry name" value="HAP1_N"/>
</dbReference>
<evidence type="ECO:0000313" key="10">
    <source>
        <dbReference type="RefSeq" id="XP_054847827.1"/>
    </source>
</evidence>
<dbReference type="SMART" id="SM01423">
    <property type="entry name" value="Milton"/>
    <property type="match status" value="1"/>
</dbReference>
<feature type="region of interest" description="Disordered" evidence="6">
    <location>
        <begin position="360"/>
        <end position="383"/>
    </location>
</feature>
<evidence type="ECO:0000256" key="4">
    <source>
        <dbReference type="ARBA" id="ARBA00023128"/>
    </source>
</evidence>
<evidence type="ECO:0000259" key="7">
    <source>
        <dbReference type="SMART" id="SM01423"/>
    </source>
</evidence>
<dbReference type="GO" id="GO:0008333">
    <property type="term" value="P:endosome to lysosome transport"/>
    <property type="evidence" value="ECO:0007669"/>
    <property type="project" value="TreeGrafter"/>
</dbReference>
<feature type="compositionally biased region" description="Acidic residues" evidence="6">
    <location>
        <begin position="567"/>
        <end position="577"/>
    </location>
</feature>
<dbReference type="GO" id="GO:0048311">
    <property type="term" value="P:mitochondrion distribution"/>
    <property type="evidence" value="ECO:0007669"/>
    <property type="project" value="TreeGrafter"/>
</dbReference>
<keyword evidence="4" id="KW-0496">Mitochondrion</keyword>
<feature type="region of interest" description="Disordered" evidence="6">
    <location>
        <begin position="703"/>
        <end position="722"/>
    </location>
</feature>
<dbReference type="GeneID" id="129337881"/>
<evidence type="ECO:0000259" key="8">
    <source>
        <dbReference type="SMART" id="SM01424"/>
    </source>
</evidence>
<dbReference type="Pfam" id="PF12448">
    <property type="entry name" value="Milton"/>
    <property type="match status" value="1"/>
</dbReference>
<dbReference type="Proteomes" id="UP001190640">
    <property type="component" value="Chromosome 11"/>
</dbReference>
<reference evidence="10" key="1">
    <citation type="submission" date="2025-08" db="UniProtKB">
        <authorList>
            <consortium name="RefSeq"/>
        </authorList>
    </citation>
    <scope>IDENTIFICATION</scope>
    <source>
        <tissue evidence="10">Blood</tissue>
    </source>
</reference>
<dbReference type="GO" id="GO:0022008">
    <property type="term" value="P:neurogenesis"/>
    <property type="evidence" value="ECO:0007669"/>
    <property type="project" value="TreeGrafter"/>
</dbReference>
<name>A0AA97K2A2_EUBMA</name>
<organism evidence="9 10">
    <name type="scientific">Eublepharis macularius</name>
    <name type="common">Leopard gecko</name>
    <name type="synonym">Cyrtodactylus macularius</name>
    <dbReference type="NCBI Taxonomy" id="481883"/>
    <lineage>
        <taxon>Eukaryota</taxon>
        <taxon>Metazoa</taxon>
        <taxon>Chordata</taxon>
        <taxon>Craniata</taxon>
        <taxon>Vertebrata</taxon>
        <taxon>Euteleostomi</taxon>
        <taxon>Lepidosauria</taxon>
        <taxon>Squamata</taxon>
        <taxon>Bifurcata</taxon>
        <taxon>Gekkota</taxon>
        <taxon>Eublepharidae</taxon>
        <taxon>Eublepharinae</taxon>
        <taxon>Eublepharis</taxon>
    </lineage>
</organism>
<keyword evidence="3 5" id="KW-0175">Coiled coil</keyword>
<dbReference type="PANTHER" id="PTHR15751">
    <property type="entry name" value="TRAFFICKING KINESIN-BINDING PROTEIN"/>
    <property type="match status" value="1"/>
</dbReference>
<gene>
    <name evidence="10" type="primary">TRAK1</name>
</gene>
<feature type="coiled-coil region" evidence="5">
    <location>
        <begin position="23"/>
        <end position="57"/>
    </location>
</feature>
<evidence type="ECO:0000256" key="2">
    <source>
        <dbReference type="ARBA" id="ARBA00007007"/>
    </source>
</evidence>
<dbReference type="InterPro" id="IPR022154">
    <property type="entry name" value="TRAK1/2_C"/>
</dbReference>
<dbReference type="GO" id="GO:0047496">
    <property type="term" value="P:vesicle transport along microtubule"/>
    <property type="evidence" value="ECO:0007669"/>
    <property type="project" value="TreeGrafter"/>
</dbReference>
<dbReference type="SMART" id="SM01424">
    <property type="entry name" value="HAP1_N"/>
    <property type="match status" value="1"/>
</dbReference>
<evidence type="ECO:0000256" key="3">
    <source>
        <dbReference type="ARBA" id="ARBA00023054"/>
    </source>
</evidence>
<dbReference type="GO" id="GO:0098957">
    <property type="term" value="P:anterograde axonal transport of mitochondrion"/>
    <property type="evidence" value="ECO:0007669"/>
    <property type="project" value="TreeGrafter"/>
</dbReference>
<dbReference type="InterPro" id="IPR051946">
    <property type="entry name" value="Intracell_Traff-Reg"/>
</dbReference>
<proteinExistence type="inferred from homology"/>
<accession>A0AA97K2A2</accession>